<keyword evidence="5 6" id="KW-0413">Isomerase</keyword>
<evidence type="ECO:0000256" key="1">
    <source>
        <dbReference type="ARBA" id="ARBA00000971"/>
    </source>
</evidence>
<dbReference type="KEGG" id="psim:KR76_13425"/>
<dbReference type="PROSITE" id="PS50059">
    <property type="entry name" value="FKBP_PPIASE"/>
    <property type="match status" value="1"/>
</dbReference>
<comment type="similarity">
    <text evidence="2">Belongs to the FKBP-type PPIase family.</text>
</comment>
<keyword evidence="8" id="KW-0732">Signal</keyword>
<dbReference type="SUPFAM" id="SSF54534">
    <property type="entry name" value="FKBP-like"/>
    <property type="match status" value="1"/>
</dbReference>
<dbReference type="InterPro" id="IPR046357">
    <property type="entry name" value="PPIase_dom_sf"/>
</dbReference>
<dbReference type="InterPro" id="IPR001179">
    <property type="entry name" value="PPIase_FKBP_dom"/>
</dbReference>
<name>A0A0A1DQ70_NOCSI</name>
<feature type="domain" description="PPIase FKBP-type" evidence="9">
    <location>
        <begin position="240"/>
        <end position="330"/>
    </location>
</feature>
<dbReference type="STRING" id="2045.KR76_13425"/>
<evidence type="ECO:0000256" key="5">
    <source>
        <dbReference type="ARBA" id="ARBA00023235"/>
    </source>
</evidence>
<dbReference type="PROSITE" id="PS51257">
    <property type="entry name" value="PROKAR_LIPOPROTEIN"/>
    <property type="match status" value="1"/>
</dbReference>
<evidence type="ECO:0000313" key="11">
    <source>
        <dbReference type="Proteomes" id="UP000030300"/>
    </source>
</evidence>
<evidence type="ECO:0000256" key="2">
    <source>
        <dbReference type="ARBA" id="ARBA00006577"/>
    </source>
</evidence>
<reference evidence="10 11" key="1">
    <citation type="journal article" date="2015" name="Genome Announc.">
        <title>Complete Genome Sequence of Steroid-Transforming Nocardioides simplex VKM Ac-2033D.</title>
        <authorList>
            <person name="Shtratnikova V.Y."/>
            <person name="Schelkunov M.I."/>
            <person name="Pekov Y.A."/>
            <person name="Fokina V.V."/>
            <person name="Logacheva M.D."/>
            <person name="Sokolov S.L."/>
            <person name="Bragin E.Y."/>
            <person name="Ashapkin V.V."/>
            <person name="Donova M.V."/>
        </authorList>
    </citation>
    <scope>NUCLEOTIDE SEQUENCE [LARGE SCALE GENOMIC DNA]</scope>
    <source>
        <strain evidence="10 11">VKM Ac-2033D</strain>
    </source>
</reference>
<feature type="region of interest" description="Disordered" evidence="7">
    <location>
        <begin position="329"/>
        <end position="368"/>
    </location>
</feature>
<feature type="signal peptide" evidence="8">
    <location>
        <begin position="1"/>
        <end position="24"/>
    </location>
</feature>
<sequence length="368" mass="37818">MLMRLRRPTTLVLTALLPASLALAACGSDSSDGVKGFDAVSISGQVGEAPKLDWKDTMTAEKAESKVVTKGDGDALKKGDLVRVEFTLADGWTHQVAYDSYDDTKLSTLVRVGTPKEPQSLTDLLAIGLDGQIKAGQTVGTRIAVAVGSDVAFGNYFGSQAASLLAGLNIGNEDGMLYVADIVGLAQPQGTAQTAPAWAPKIVEKDGVPTGLDFKGVPAANGELRVAVLTKGEGPAIKDGQQALVNYLGQLAKGKKPFDESFSKGGFTATLGGKEASVVKGWSKALVGQTAGSRVILEIPPKLGYGDKAQGEDIPANSTLYFVIDILDVADPEPKPEPTDTASPSGTPSGTPSSTGTPSGTPSEGSSN</sequence>
<dbReference type="EC" id="5.2.1.8" evidence="3 6"/>
<dbReference type="Proteomes" id="UP000030300">
    <property type="component" value="Chromosome"/>
</dbReference>
<evidence type="ECO:0000313" key="10">
    <source>
        <dbReference type="EMBL" id="AIY17505.1"/>
    </source>
</evidence>
<dbReference type="HOGENOM" id="CLU_053307_0_0_11"/>
<gene>
    <name evidence="10" type="ORF">KR76_13425</name>
</gene>
<dbReference type="PANTHER" id="PTHR43811:SF19">
    <property type="entry name" value="39 KDA FK506-BINDING NUCLEAR PROTEIN"/>
    <property type="match status" value="1"/>
</dbReference>
<evidence type="ECO:0000256" key="4">
    <source>
        <dbReference type="ARBA" id="ARBA00023110"/>
    </source>
</evidence>
<feature type="chain" id="PRO_5001981898" description="peptidylprolyl isomerase" evidence="8">
    <location>
        <begin position="25"/>
        <end position="368"/>
    </location>
</feature>
<dbReference type="eggNOG" id="COG0545">
    <property type="taxonomic scope" value="Bacteria"/>
</dbReference>
<organism evidence="10 11">
    <name type="scientific">Nocardioides simplex</name>
    <name type="common">Arthrobacter simplex</name>
    <dbReference type="NCBI Taxonomy" id="2045"/>
    <lineage>
        <taxon>Bacteria</taxon>
        <taxon>Bacillati</taxon>
        <taxon>Actinomycetota</taxon>
        <taxon>Actinomycetes</taxon>
        <taxon>Propionibacteriales</taxon>
        <taxon>Nocardioidaceae</taxon>
        <taxon>Pimelobacter</taxon>
    </lineage>
</organism>
<comment type="catalytic activity">
    <reaction evidence="1 6">
        <text>[protein]-peptidylproline (omega=180) = [protein]-peptidylproline (omega=0)</text>
        <dbReference type="Rhea" id="RHEA:16237"/>
        <dbReference type="Rhea" id="RHEA-COMP:10747"/>
        <dbReference type="Rhea" id="RHEA-COMP:10748"/>
        <dbReference type="ChEBI" id="CHEBI:83833"/>
        <dbReference type="ChEBI" id="CHEBI:83834"/>
        <dbReference type="EC" id="5.2.1.8"/>
    </reaction>
</comment>
<evidence type="ECO:0000256" key="3">
    <source>
        <dbReference type="ARBA" id="ARBA00013194"/>
    </source>
</evidence>
<keyword evidence="4 6" id="KW-0697">Rotamase</keyword>
<dbReference type="AlphaFoldDB" id="A0A0A1DQ70"/>
<dbReference type="Gene3D" id="3.10.50.40">
    <property type="match status" value="1"/>
</dbReference>
<protein>
    <recommendedName>
        <fullName evidence="3 6">peptidylprolyl isomerase</fullName>
        <ecNumber evidence="3 6">5.2.1.8</ecNumber>
    </recommendedName>
</protein>
<dbReference type="EMBL" id="CP009896">
    <property type="protein sequence ID" value="AIY17505.1"/>
    <property type="molecule type" value="Genomic_DNA"/>
</dbReference>
<dbReference type="PANTHER" id="PTHR43811">
    <property type="entry name" value="FKBP-TYPE PEPTIDYL-PROLYL CIS-TRANS ISOMERASE FKPA"/>
    <property type="match status" value="1"/>
</dbReference>
<keyword evidence="11" id="KW-1185">Reference proteome</keyword>
<evidence type="ECO:0000256" key="6">
    <source>
        <dbReference type="PROSITE-ProRule" id="PRU00277"/>
    </source>
</evidence>
<evidence type="ECO:0000256" key="8">
    <source>
        <dbReference type="SAM" id="SignalP"/>
    </source>
</evidence>
<accession>A0A0A1DQ70</accession>
<dbReference type="Pfam" id="PF00254">
    <property type="entry name" value="FKBP_C"/>
    <property type="match status" value="1"/>
</dbReference>
<feature type="compositionally biased region" description="Low complexity" evidence="7">
    <location>
        <begin position="343"/>
        <end position="368"/>
    </location>
</feature>
<dbReference type="GO" id="GO:0003755">
    <property type="term" value="F:peptidyl-prolyl cis-trans isomerase activity"/>
    <property type="evidence" value="ECO:0007669"/>
    <property type="project" value="UniProtKB-KW"/>
</dbReference>
<evidence type="ECO:0000259" key="9">
    <source>
        <dbReference type="PROSITE" id="PS50059"/>
    </source>
</evidence>
<proteinExistence type="inferred from homology"/>
<dbReference type="OrthoDB" id="25996at2"/>
<evidence type="ECO:0000256" key="7">
    <source>
        <dbReference type="SAM" id="MobiDB-lite"/>
    </source>
</evidence>